<dbReference type="EMBL" id="JAAIVB010000069">
    <property type="protein sequence ID" value="NEX63379.1"/>
    <property type="molecule type" value="Genomic_DNA"/>
</dbReference>
<proteinExistence type="predicted"/>
<evidence type="ECO:0000313" key="2">
    <source>
        <dbReference type="EMBL" id="NEX63379.1"/>
    </source>
</evidence>
<keyword evidence="3" id="KW-1185">Reference proteome</keyword>
<organism evidence="2 3">
    <name type="scientific">Noviherbaspirillum galbum</name>
    <dbReference type="NCBI Taxonomy" id="2709383"/>
    <lineage>
        <taxon>Bacteria</taxon>
        <taxon>Pseudomonadati</taxon>
        <taxon>Pseudomonadota</taxon>
        <taxon>Betaproteobacteria</taxon>
        <taxon>Burkholderiales</taxon>
        <taxon>Oxalobacteraceae</taxon>
        <taxon>Noviherbaspirillum</taxon>
    </lineage>
</organism>
<dbReference type="InterPro" id="IPR001387">
    <property type="entry name" value="Cro/C1-type_HTH"/>
</dbReference>
<gene>
    <name evidence="2" type="ORF">G3574_20065</name>
</gene>
<dbReference type="SUPFAM" id="SSF47413">
    <property type="entry name" value="lambda repressor-like DNA-binding domains"/>
    <property type="match status" value="1"/>
</dbReference>
<dbReference type="Proteomes" id="UP000482155">
    <property type="component" value="Unassembled WGS sequence"/>
</dbReference>
<reference evidence="2 3" key="1">
    <citation type="submission" date="2020-02" db="EMBL/GenBank/DDBJ databases">
        <authorList>
            <person name="Kim M.K."/>
        </authorList>
    </citation>
    <scope>NUCLEOTIDE SEQUENCE [LARGE SCALE GENOMIC DNA]</scope>
    <source>
        <strain evidence="2 3">17J57-3</strain>
    </source>
</reference>
<dbReference type="RefSeq" id="WP_163967202.1">
    <property type="nucleotide sequence ID" value="NZ_JAAIVB010000069.1"/>
</dbReference>
<name>A0A6B3SYW0_9BURK</name>
<dbReference type="AlphaFoldDB" id="A0A6B3SYW0"/>
<feature type="region of interest" description="Disordered" evidence="1">
    <location>
        <begin position="1"/>
        <end position="21"/>
    </location>
</feature>
<comment type="caution">
    <text evidence="2">The sequence shown here is derived from an EMBL/GenBank/DDBJ whole genome shotgun (WGS) entry which is preliminary data.</text>
</comment>
<dbReference type="InterPro" id="IPR010982">
    <property type="entry name" value="Lambda_DNA-bd_dom_sf"/>
</dbReference>
<dbReference type="CDD" id="cd00093">
    <property type="entry name" value="HTH_XRE"/>
    <property type="match status" value="1"/>
</dbReference>
<sequence>MSEKATPTGKSAKTPKASRVPPFRERSAGLIYEMHNKMASHGHSMKDLADIVGVSYPHMTALMAGDRWWAGTDRDVIEKLAKYLEVPVLQVYFWSGFLQPGDQHFDEDLQTRANEVFKRARSDPYTGPIMCSEASWNAAALDLKSMVTILLEVIHQETSLKLAETERGLSTRLGFAQFRREKGIGS</sequence>
<evidence type="ECO:0000313" key="3">
    <source>
        <dbReference type="Proteomes" id="UP000482155"/>
    </source>
</evidence>
<evidence type="ECO:0000256" key="1">
    <source>
        <dbReference type="SAM" id="MobiDB-lite"/>
    </source>
</evidence>
<dbReference type="GO" id="GO:0003677">
    <property type="term" value="F:DNA binding"/>
    <property type="evidence" value="ECO:0007669"/>
    <property type="project" value="InterPro"/>
</dbReference>
<accession>A0A6B3SYW0</accession>
<protein>
    <submittedName>
        <fullName evidence="2">Helix-turn-helix transcriptional regulator</fullName>
    </submittedName>
</protein>